<dbReference type="InterPro" id="IPR050415">
    <property type="entry name" value="MRET"/>
</dbReference>
<evidence type="ECO:0000256" key="8">
    <source>
        <dbReference type="ARBA" id="ARBA00023014"/>
    </source>
</evidence>
<gene>
    <name evidence="11" type="ORF">ACFPZJ_36030</name>
</gene>
<dbReference type="InterPro" id="IPR039261">
    <property type="entry name" value="FNR_nucleotide-bd"/>
</dbReference>
<dbReference type="CDD" id="cd00207">
    <property type="entry name" value="fer2"/>
    <property type="match status" value="1"/>
</dbReference>
<feature type="domain" description="FAD-binding FR-type" evidence="10">
    <location>
        <begin position="1"/>
        <end position="106"/>
    </location>
</feature>
<evidence type="ECO:0000313" key="11">
    <source>
        <dbReference type="EMBL" id="MFC5639058.1"/>
    </source>
</evidence>
<dbReference type="Gene3D" id="3.10.20.30">
    <property type="match status" value="1"/>
</dbReference>
<evidence type="ECO:0000256" key="6">
    <source>
        <dbReference type="ARBA" id="ARBA00023002"/>
    </source>
</evidence>
<dbReference type="Proteomes" id="UP001596154">
    <property type="component" value="Unassembled WGS sequence"/>
</dbReference>
<dbReference type="PROSITE" id="PS51085">
    <property type="entry name" value="2FE2S_FER_2"/>
    <property type="match status" value="1"/>
</dbReference>
<dbReference type="PROSITE" id="PS51384">
    <property type="entry name" value="FAD_FR"/>
    <property type="match status" value="1"/>
</dbReference>
<evidence type="ECO:0000256" key="3">
    <source>
        <dbReference type="ARBA" id="ARBA00022714"/>
    </source>
</evidence>
<keyword evidence="8" id="KW-0411">Iron-sulfur</keyword>
<dbReference type="SUPFAM" id="SSF52343">
    <property type="entry name" value="Ferredoxin reductase-like, C-terminal NADP-linked domain"/>
    <property type="match status" value="1"/>
</dbReference>
<evidence type="ECO:0000259" key="9">
    <source>
        <dbReference type="PROSITE" id="PS51085"/>
    </source>
</evidence>
<dbReference type="Gene3D" id="3.40.50.80">
    <property type="entry name" value="Nucleotide-binding domain of ferredoxin-NADP reductase (FNR) module"/>
    <property type="match status" value="1"/>
</dbReference>
<dbReference type="EMBL" id="JBHSNY010000016">
    <property type="protein sequence ID" value="MFC5639058.1"/>
    <property type="molecule type" value="Genomic_DNA"/>
</dbReference>
<dbReference type="InterPro" id="IPR001433">
    <property type="entry name" value="OxRdtase_FAD/NAD-bd"/>
</dbReference>
<evidence type="ECO:0000256" key="4">
    <source>
        <dbReference type="ARBA" id="ARBA00022723"/>
    </source>
</evidence>
<dbReference type="PANTHER" id="PTHR47354">
    <property type="entry name" value="NADH OXIDOREDUCTASE HCR"/>
    <property type="match status" value="1"/>
</dbReference>
<name>A0ABW0UZN3_9ACTN</name>
<protein>
    <submittedName>
        <fullName evidence="11">2Fe-2S iron-sulfur cluster-binding protein</fullName>
    </submittedName>
</protein>
<dbReference type="PRINTS" id="PR00410">
    <property type="entry name" value="PHEHYDRXLASE"/>
</dbReference>
<feature type="domain" description="2Fe-2S ferredoxin-type" evidence="9">
    <location>
        <begin position="260"/>
        <end position="344"/>
    </location>
</feature>
<organism evidence="11 12">
    <name type="scientific">Streptomyces bullii</name>
    <dbReference type="NCBI Taxonomy" id="349910"/>
    <lineage>
        <taxon>Bacteria</taxon>
        <taxon>Bacillati</taxon>
        <taxon>Actinomycetota</taxon>
        <taxon>Actinomycetes</taxon>
        <taxon>Kitasatosporales</taxon>
        <taxon>Streptomycetaceae</taxon>
        <taxon>Streptomyces</taxon>
    </lineage>
</organism>
<evidence type="ECO:0000259" key="10">
    <source>
        <dbReference type="PROSITE" id="PS51384"/>
    </source>
</evidence>
<keyword evidence="6" id="KW-0560">Oxidoreductase</keyword>
<evidence type="ECO:0000256" key="7">
    <source>
        <dbReference type="ARBA" id="ARBA00023004"/>
    </source>
</evidence>
<comment type="cofactor">
    <cofactor evidence="1">
        <name>FAD</name>
        <dbReference type="ChEBI" id="CHEBI:57692"/>
    </cofactor>
</comment>
<keyword evidence="7" id="KW-0408">Iron</keyword>
<evidence type="ECO:0000256" key="2">
    <source>
        <dbReference type="ARBA" id="ARBA00022630"/>
    </source>
</evidence>
<proteinExistence type="predicted"/>
<dbReference type="InterPro" id="IPR001041">
    <property type="entry name" value="2Fe-2S_ferredoxin-type"/>
</dbReference>
<keyword evidence="4" id="KW-0479">Metal-binding</keyword>
<dbReference type="InterPro" id="IPR017927">
    <property type="entry name" value="FAD-bd_FR_type"/>
</dbReference>
<dbReference type="PANTHER" id="PTHR47354:SF6">
    <property type="entry name" value="NADH OXIDOREDUCTASE HCR"/>
    <property type="match status" value="1"/>
</dbReference>
<dbReference type="RefSeq" id="WP_381030736.1">
    <property type="nucleotide sequence ID" value="NZ_JBHSNY010000016.1"/>
</dbReference>
<dbReference type="Gene3D" id="2.40.30.10">
    <property type="entry name" value="Translation factors"/>
    <property type="match status" value="1"/>
</dbReference>
<keyword evidence="12" id="KW-1185">Reference proteome</keyword>
<dbReference type="InterPro" id="IPR017938">
    <property type="entry name" value="Riboflavin_synthase-like_b-brl"/>
</dbReference>
<dbReference type="Pfam" id="PF00175">
    <property type="entry name" value="NAD_binding_1"/>
    <property type="match status" value="1"/>
</dbReference>
<dbReference type="Pfam" id="PF00111">
    <property type="entry name" value="Fer2"/>
    <property type="match status" value="1"/>
</dbReference>
<dbReference type="InterPro" id="IPR006058">
    <property type="entry name" value="2Fe2S_fd_BS"/>
</dbReference>
<dbReference type="InterPro" id="IPR012675">
    <property type="entry name" value="Beta-grasp_dom_sf"/>
</dbReference>
<dbReference type="InterPro" id="IPR036010">
    <property type="entry name" value="2Fe-2S_ferredoxin-like_sf"/>
</dbReference>
<dbReference type="SUPFAM" id="SSF63380">
    <property type="entry name" value="Riboflavin synthase domain-like"/>
    <property type="match status" value="1"/>
</dbReference>
<evidence type="ECO:0000256" key="5">
    <source>
        <dbReference type="ARBA" id="ARBA00022827"/>
    </source>
</evidence>
<keyword evidence="3" id="KW-0001">2Fe-2S</keyword>
<dbReference type="PROSITE" id="PS00197">
    <property type="entry name" value="2FE2S_FER_1"/>
    <property type="match status" value="1"/>
</dbReference>
<sequence>MTETEELLVCRQVHPLTHDVTTFVFEYAEPRLFRHEPGQFLTLTLDIDGRPVQRCYTISSPPTRPFLLSITVKRVPGGLVSNWLHDHLKPGDTVRAHGPLGEFTTARYPASKYLFLSGGVGVTPSMAMTRTLYDLADPADVVFVHGARTPADIVFRHELDLIAATAPNIRVVHVCEEDRPYAPWGGYRGRLTIETLRQVAPDFLEREVFTCGPAPYMAAVRNMLADAGLDMDHYHEESFTFETPATPADTALATATGAGFKVEFTRSGRTVECDTDTSILAAASRAGLSLPASCAQGMCGTCKTTLVSGSVDMQHNGGIRPREVAQNKILLCCSKPLEDLVIDA</sequence>
<accession>A0ABW0UZN3</accession>
<evidence type="ECO:0000256" key="1">
    <source>
        <dbReference type="ARBA" id="ARBA00001974"/>
    </source>
</evidence>
<comment type="caution">
    <text evidence="11">The sequence shown here is derived from an EMBL/GenBank/DDBJ whole genome shotgun (WGS) entry which is preliminary data.</text>
</comment>
<dbReference type="Pfam" id="PF00970">
    <property type="entry name" value="FAD_binding_6"/>
    <property type="match status" value="1"/>
</dbReference>
<dbReference type="InterPro" id="IPR008333">
    <property type="entry name" value="Cbr1-like_FAD-bd_dom"/>
</dbReference>
<dbReference type="CDD" id="cd06215">
    <property type="entry name" value="FNR_iron_sulfur_binding_1"/>
    <property type="match status" value="1"/>
</dbReference>
<reference evidence="12" key="1">
    <citation type="journal article" date="2019" name="Int. J. Syst. Evol. Microbiol.">
        <title>The Global Catalogue of Microorganisms (GCM) 10K type strain sequencing project: providing services to taxonomists for standard genome sequencing and annotation.</title>
        <authorList>
            <consortium name="The Broad Institute Genomics Platform"/>
            <consortium name="The Broad Institute Genome Sequencing Center for Infectious Disease"/>
            <person name="Wu L."/>
            <person name="Ma J."/>
        </authorList>
    </citation>
    <scope>NUCLEOTIDE SEQUENCE [LARGE SCALE GENOMIC DNA]</scope>
    <source>
        <strain evidence="12">CGMCC 4.7248</strain>
    </source>
</reference>
<keyword evidence="2" id="KW-0285">Flavoprotein</keyword>
<evidence type="ECO:0000313" key="12">
    <source>
        <dbReference type="Proteomes" id="UP001596154"/>
    </source>
</evidence>
<keyword evidence="5" id="KW-0274">FAD</keyword>
<dbReference type="SUPFAM" id="SSF54292">
    <property type="entry name" value="2Fe-2S ferredoxin-like"/>
    <property type="match status" value="1"/>
</dbReference>